<dbReference type="OrthoDB" id="2249054at2759"/>
<sequence length="282" mass="32060">MFDFLLKPFSPLTAFYNSLVVVNCVFQHFEIKRFSYDPIQTDQIVTNYKYNPFAGKDNDDEINRSLVMNNIEEDYMAVDKLMEVVDDDYCLTHLVDKFAATDADIASTTTTTTTTATATTATTNTTPAQLVGCLRIFFANVIENIACSFIFGAILSCDFILTEKKSIEDFVNVKSEEIKNSHIVRCRPKYGYSSSSQPKMRGFGVDFGVPGFKYVNFATVPDTDFAVPEFDFAAVPVYSNWKKHIGNEVICRRESYIRYNREHEDIDGWGFVENDFSIQAEN</sequence>
<keyword evidence="2" id="KW-1185">Reference proteome</keyword>
<organism evidence="1 2">
    <name type="scientific">Mucor plumbeus</name>
    <dbReference type="NCBI Taxonomy" id="97098"/>
    <lineage>
        <taxon>Eukaryota</taxon>
        <taxon>Fungi</taxon>
        <taxon>Fungi incertae sedis</taxon>
        <taxon>Mucoromycota</taxon>
        <taxon>Mucoromycotina</taxon>
        <taxon>Mucoromycetes</taxon>
        <taxon>Mucorales</taxon>
        <taxon>Mucorineae</taxon>
        <taxon>Mucoraceae</taxon>
        <taxon>Mucor</taxon>
    </lineage>
</organism>
<name>A0A8H7V7F8_9FUNG</name>
<gene>
    <name evidence="1" type="ORF">INT46_002974</name>
</gene>
<evidence type="ECO:0000313" key="2">
    <source>
        <dbReference type="Proteomes" id="UP000650833"/>
    </source>
</evidence>
<proteinExistence type="predicted"/>
<dbReference type="EMBL" id="JAEPRC010000157">
    <property type="protein sequence ID" value="KAG2206198.1"/>
    <property type="molecule type" value="Genomic_DNA"/>
</dbReference>
<dbReference type="Proteomes" id="UP000650833">
    <property type="component" value="Unassembled WGS sequence"/>
</dbReference>
<comment type="caution">
    <text evidence="1">The sequence shown here is derived from an EMBL/GenBank/DDBJ whole genome shotgun (WGS) entry which is preliminary data.</text>
</comment>
<reference evidence="1" key="1">
    <citation type="submission" date="2020-12" db="EMBL/GenBank/DDBJ databases">
        <title>Metabolic potential, ecology and presence of endohyphal bacteria is reflected in genomic diversity of Mucoromycotina.</title>
        <authorList>
            <person name="Muszewska A."/>
            <person name="Okrasinska A."/>
            <person name="Steczkiewicz K."/>
            <person name="Drgas O."/>
            <person name="Orlowska M."/>
            <person name="Perlinska-Lenart U."/>
            <person name="Aleksandrzak-Piekarczyk T."/>
            <person name="Szatraj K."/>
            <person name="Zielenkiewicz U."/>
            <person name="Pilsyk S."/>
            <person name="Malc E."/>
            <person name="Mieczkowski P."/>
            <person name="Kruszewska J.S."/>
            <person name="Biernat P."/>
            <person name="Pawlowska J."/>
        </authorList>
    </citation>
    <scope>NUCLEOTIDE SEQUENCE</scope>
    <source>
        <strain evidence="1">CBS 226.32</strain>
    </source>
</reference>
<evidence type="ECO:0000313" key="1">
    <source>
        <dbReference type="EMBL" id="KAG2206198.1"/>
    </source>
</evidence>
<protein>
    <submittedName>
        <fullName evidence="1">Uncharacterized protein</fullName>
    </submittedName>
</protein>
<dbReference type="AlphaFoldDB" id="A0A8H7V7F8"/>
<accession>A0A8H7V7F8</accession>